<name>A0AAD5PQG2_9CRUS</name>
<feature type="domain" description="Flavodoxin-like" evidence="15">
    <location>
        <begin position="505"/>
        <end position="698"/>
    </location>
</feature>
<dbReference type="Gene3D" id="3.90.440.10">
    <property type="entry name" value="Nitric Oxide Synthase,Heme Domain,Chain A domain 2"/>
    <property type="match status" value="1"/>
</dbReference>
<dbReference type="SUPFAM" id="SSF56512">
    <property type="entry name" value="Nitric oxide (NO) synthase oxygenase domain"/>
    <property type="match status" value="1"/>
</dbReference>
<dbReference type="GO" id="GO:0020037">
    <property type="term" value="F:heme binding"/>
    <property type="evidence" value="ECO:0007669"/>
    <property type="project" value="InterPro"/>
</dbReference>
<keyword evidence="10 12" id="KW-0560">Oxidoreductase</keyword>
<evidence type="ECO:0000256" key="13">
    <source>
        <dbReference type="PIRSR" id="PIRSR000333-1"/>
    </source>
</evidence>
<comment type="similarity">
    <text evidence="2 12">Belongs to the NOS family.</text>
</comment>
<keyword evidence="18" id="KW-1185">Reference proteome</keyword>
<evidence type="ECO:0000256" key="8">
    <source>
        <dbReference type="ARBA" id="ARBA00022857"/>
    </source>
</evidence>
<evidence type="ECO:0000256" key="12">
    <source>
        <dbReference type="PIRNR" id="PIRNR000333"/>
    </source>
</evidence>
<dbReference type="PANTHER" id="PTHR43410:SF1">
    <property type="entry name" value="NITRIC OXIDE SYNTHASE"/>
    <property type="match status" value="1"/>
</dbReference>
<evidence type="ECO:0000256" key="4">
    <source>
        <dbReference type="ARBA" id="ARBA00022630"/>
    </source>
</evidence>
<dbReference type="PROSITE" id="PS51384">
    <property type="entry name" value="FAD_FR"/>
    <property type="match status" value="1"/>
</dbReference>
<dbReference type="Gene3D" id="2.40.30.10">
    <property type="entry name" value="Translation factors"/>
    <property type="match status" value="1"/>
</dbReference>
<evidence type="ECO:0000313" key="18">
    <source>
        <dbReference type="Proteomes" id="UP000820818"/>
    </source>
</evidence>
<sequence>MSSELNGGLESAGHPQVQHNPPPPPRNKPIRLKNHSVGTESYDNLHRTANPESGCGTQVCRASIWHLTDPRLSYPTPRELDPEDEEALLKSAKDFLEHYYTSIKRLDTESHRARWESVRRDIHLTGTYDLTETELTFGAKLAWRNSARCIGRIQWAKLQVFDARHVTTAQGMFEALCNHIKYGTNKGNIRSAATVFCQRKPGQGDYRIWNAQLISYAGYRNKEDGTIIGDPGTAEFTEVCQKLGWVGAGTRFDLLPLVIQAGNRPYPEVFALPPELVLEVPLHHPTYDWFSELGLRWYALPAVSSMAFDCGGLQFTAVPFNGWYMTTEIASRDLGDTHRYNQLEVVAKRMGLDTRTHSSLWKDRAVVELNAAVLYSFQKMNVTIVDHHTASESFMKHMETETRLRGGCPAEWVWIVPPTSGSLTPVFHQEMVCYSLKPSYEYQEVAWKNFQWDEEDSTSGSALGLLAGGRSSGGRRIKYRFKEVARAVKFTSNLFGKALQRRIKAAILYATETGKSEKYAHMLAELFNHAFNAQVMCMSDYDVINLEHEALVMIVTSTFGNGDPPENGEAFAREVRGMANNHHSHHHPIATQPKYQLGSSKSGTPLLNRVLNRDQHSLRSFSFDQLQQPSVDSLGPLSNVRFAVFALGSSAYPNFCGFGIYIDDLLGSLGGERLASVTCGDELSGQEQTFKSWAQRVFHTACETFCLEDDVNIDDVSATLRRDLITSDTVRFVSVNPQEKPIHDIVAGLSQTHAKNVAECPVVFNETLAKDTDGRTTVHVGLKISNQWISGTRNSVTAATYEPGDHIGVFAVNDDTLVTGLIDRLGANSILPPDGPLQLQTLTEHKDGGKTWQNQERLPACSFRTLLSHYLDITTPTSQTLLALLAAHASAEEDKRRLQLLATDAREYEDWKHWGFPHLLETLLEFPSVAIDAALLVSQLPLLQPRFYSISSSPLIDPLQIDITAAVIAFKTQGGRGPIHYGVCSNYLSHLKSGDKIQCFFRSAPNFHLPTEIERPVVMVGPGTGVAPFRGFWQHKQALQLKGEEMGPMLLFTGYRSPDCDLFVEEKSAMVASGILDYAFLALSRHPPVPKAYVQDKLLEAAPLVYRMLTQQKGHFYVCGDCAMAEDVANTLRLVFQKAGGLDAEESEDFLMTLRNERRYQEDIFGITYRAPDTVIANRRQQ</sequence>
<dbReference type="InterPro" id="IPR023173">
    <property type="entry name" value="NADPH_Cyt_P450_Rdtase_alpha"/>
</dbReference>
<dbReference type="InterPro" id="IPR036119">
    <property type="entry name" value="NOS_N_sf"/>
</dbReference>
<dbReference type="PROSITE" id="PS60001">
    <property type="entry name" value="NOS"/>
    <property type="match status" value="1"/>
</dbReference>
<evidence type="ECO:0000256" key="9">
    <source>
        <dbReference type="ARBA" id="ARBA00022860"/>
    </source>
</evidence>
<dbReference type="AlphaFoldDB" id="A0AAD5PQG2"/>
<dbReference type="InterPro" id="IPR039261">
    <property type="entry name" value="FNR_nucleotide-bd"/>
</dbReference>
<dbReference type="Pfam" id="PF00258">
    <property type="entry name" value="Flavodoxin_1"/>
    <property type="match status" value="1"/>
</dbReference>
<dbReference type="PROSITE" id="PS50902">
    <property type="entry name" value="FLAVODOXIN_LIKE"/>
    <property type="match status" value="1"/>
</dbReference>
<evidence type="ECO:0000256" key="14">
    <source>
        <dbReference type="SAM" id="MobiDB-lite"/>
    </source>
</evidence>
<dbReference type="InterPro" id="IPR012144">
    <property type="entry name" value="NOS_euk"/>
</dbReference>
<dbReference type="InterPro" id="IPR003097">
    <property type="entry name" value="CysJ-like_FAD-binding"/>
</dbReference>
<keyword evidence="6 12" id="KW-0479">Metal-binding</keyword>
<reference evidence="17 18" key="1">
    <citation type="submission" date="2022-05" db="EMBL/GenBank/DDBJ databases">
        <title>A multi-omics perspective on studying reproductive biology in Daphnia sinensis.</title>
        <authorList>
            <person name="Jia J."/>
        </authorList>
    </citation>
    <scope>NUCLEOTIDE SEQUENCE [LARGE SCALE GENOMIC DNA]</scope>
    <source>
        <strain evidence="17 18">WSL</strain>
    </source>
</reference>
<keyword evidence="4" id="KW-0285">Flavoprotein</keyword>
<dbReference type="InterPro" id="IPR004030">
    <property type="entry name" value="NOS_N"/>
</dbReference>
<evidence type="ECO:0000259" key="16">
    <source>
        <dbReference type="PROSITE" id="PS51384"/>
    </source>
</evidence>
<dbReference type="PRINTS" id="PR00369">
    <property type="entry name" value="FLAVODOXIN"/>
</dbReference>
<dbReference type="Proteomes" id="UP000820818">
    <property type="component" value="Linkage Group LG10"/>
</dbReference>
<evidence type="ECO:0000256" key="5">
    <source>
        <dbReference type="ARBA" id="ARBA00022643"/>
    </source>
</evidence>
<dbReference type="InterPro" id="IPR017927">
    <property type="entry name" value="FAD-bd_FR_type"/>
</dbReference>
<dbReference type="CDD" id="cd00795">
    <property type="entry name" value="NOS_oxygenase_euk"/>
    <property type="match status" value="1"/>
</dbReference>
<feature type="region of interest" description="Disordered" evidence="14">
    <location>
        <begin position="1"/>
        <end position="33"/>
    </location>
</feature>
<dbReference type="GO" id="GO:0004517">
    <property type="term" value="F:nitric-oxide synthase activity"/>
    <property type="evidence" value="ECO:0007669"/>
    <property type="project" value="UniProtKB-EC"/>
</dbReference>
<comment type="cofactor">
    <cofactor evidence="12">
        <name>FMN</name>
        <dbReference type="ChEBI" id="CHEBI:58210"/>
    </cofactor>
    <text evidence="12">Binds 1 FMN.</text>
</comment>
<feature type="domain" description="FAD-binding FR-type" evidence="16">
    <location>
        <begin position="755"/>
        <end position="1010"/>
    </location>
</feature>
<comment type="cofactor">
    <cofactor evidence="12">
        <name>FAD</name>
        <dbReference type="ChEBI" id="CHEBI:57692"/>
    </cofactor>
    <text evidence="12">Binds 1 FAD.</text>
</comment>
<dbReference type="InterPro" id="IPR001094">
    <property type="entry name" value="Flavdoxin-like"/>
</dbReference>
<dbReference type="InterPro" id="IPR001709">
    <property type="entry name" value="Flavoprot_Pyr_Nucl_cyt_Rdtase"/>
</dbReference>
<accession>A0AAD5PQG2</accession>
<dbReference type="SUPFAM" id="SSF52343">
    <property type="entry name" value="Ferredoxin reductase-like, C-terminal NADP-linked domain"/>
    <property type="match status" value="1"/>
</dbReference>
<dbReference type="InterPro" id="IPR017938">
    <property type="entry name" value="Riboflavin_synthase-like_b-brl"/>
</dbReference>
<dbReference type="Gene3D" id="3.40.50.360">
    <property type="match status" value="1"/>
</dbReference>
<dbReference type="SUPFAM" id="SSF63380">
    <property type="entry name" value="Riboflavin synthase domain-like"/>
    <property type="match status" value="1"/>
</dbReference>
<keyword evidence="9 12" id="KW-0112">Calmodulin-binding</keyword>
<dbReference type="FunFam" id="3.40.50.360:FF:000033">
    <property type="entry name" value="Nitric oxide synthase"/>
    <property type="match status" value="1"/>
</dbReference>
<gene>
    <name evidence="17" type="ORF">GHT06_021868</name>
</gene>
<dbReference type="EC" id="1.14.13.39" evidence="12"/>
<dbReference type="PIRSF" id="PIRSF000333">
    <property type="entry name" value="NOS"/>
    <property type="match status" value="1"/>
</dbReference>
<dbReference type="GO" id="GO:0050661">
    <property type="term" value="F:NADP binding"/>
    <property type="evidence" value="ECO:0007669"/>
    <property type="project" value="InterPro"/>
</dbReference>
<dbReference type="GO" id="GO:0050660">
    <property type="term" value="F:flavin adenine dinucleotide binding"/>
    <property type="evidence" value="ECO:0007669"/>
    <property type="project" value="InterPro"/>
</dbReference>
<dbReference type="InterPro" id="IPR001433">
    <property type="entry name" value="OxRdtase_FAD/NAD-bd"/>
</dbReference>
<dbReference type="PRINTS" id="PR00371">
    <property type="entry name" value="FPNCR"/>
</dbReference>
<feature type="binding site" description="axial binding residue" evidence="13">
    <location>
        <position position="149"/>
    </location>
    <ligand>
        <name>heme b</name>
        <dbReference type="ChEBI" id="CHEBI:60344"/>
    </ligand>
    <ligandPart>
        <name>Fe</name>
        <dbReference type="ChEBI" id="CHEBI:18248"/>
    </ligandPart>
</feature>
<keyword evidence="11 12" id="KW-0408">Iron</keyword>
<dbReference type="SUPFAM" id="SSF52218">
    <property type="entry name" value="Flavoproteins"/>
    <property type="match status" value="1"/>
</dbReference>
<keyword evidence="8 12" id="KW-0521">NADP</keyword>
<comment type="catalytic activity">
    <reaction evidence="12">
        <text>2 L-arginine + 3 NADPH + 4 O2 + H(+) = 2 L-citrulline + 2 nitric oxide + 3 NADP(+) + 4 H2O</text>
        <dbReference type="Rhea" id="RHEA:19897"/>
        <dbReference type="ChEBI" id="CHEBI:15377"/>
        <dbReference type="ChEBI" id="CHEBI:15378"/>
        <dbReference type="ChEBI" id="CHEBI:15379"/>
        <dbReference type="ChEBI" id="CHEBI:16480"/>
        <dbReference type="ChEBI" id="CHEBI:32682"/>
        <dbReference type="ChEBI" id="CHEBI:57743"/>
        <dbReference type="ChEBI" id="CHEBI:57783"/>
        <dbReference type="ChEBI" id="CHEBI:58349"/>
        <dbReference type="EC" id="1.14.13.39"/>
    </reaction>
</comment>
<dbReference type="InterPro" id="IPR029039">
    <property type="entry name" value="Flavoprotein-like_sf"/>
</dbReference>
<proteinExistence type="inferred from homology"/>
<dbReference type="Gene3D" id="3.90.1230.10">
    <property type="entry name" value="Nitric Oxide Synthase, Chain A, domain 3"/>
    <property type="match status" value="1"/>
</dbReference>
<dbReference type="Pfam" id="PF02898">
    <property type="entry name" value="NO_synthase"/>
    <property type="match status" value="1"/>
</dbReference>
<comment type="caution">
    <text evidence="17">The sequence shown here is derived from an EMBL/GenBank/DDBJ whole genome shotgun (WGS) entry which is preliminary data.</text>
</comment>
<dbReference type="InterPro" id="IPR044944">
    <property type="entry name" value="NOS_dom_3"/>
</dbReference>
<evidence type="ECO:0000256" key="6">
    <source>
        <dbReference type="ARBA" id="ARBA00022723"/>
    </source>
</evidence>
<keyword evidence="3 12" id="KW-0349">Heme</keyword>
<keyword evidence="5 12" id="KW-0288">FMN</keyword>
<dbReference type="FunFam" id="1.20.990.10:FF:000002">
    <property type="entry name" value="Nitric oxide synthase"/>
    <property type="match status" value="1"/>
</dbReference>
<dbReference type="InterPro" id="IPR050607">
    <property type="entry name" value="NOS"/>
</dbReference>
<evidence type="ECO:0000256" key="2">
    <source>
        <dbReference type="ARBA" id="ARBA00006267"/>
    </source>
</evidence>
<dbReference type="GO" id="GO:0005516">
    <property type="term" value="F:calmodulin binding"/>
    <property type="evidence" value="ECO:0007669"/>
    <property type="project" value="UniProtKB-KW"/>
</dbReference>
<evidence type="ECO:0000259" key="15">
    <source>
        <dbReference type="PROSITE" id="PS50902"/>
    </source>
</evidence>
<protein>
    <recommendedName>
        <fullName evidence="12">Nitric oxide synthase</fullName>
        <ecNumber evidence="12">1.14.13.39</ecNumber>
    </recommendedName>
</protein>
<comment type="cofactor">
    <cofactor evidence="1 12">
        <name>heme b</name>
        <dbReference type="ChEBI" id="CHEBI:60344"/>
    </cofactor>
</comment>
<dbReference type="InterPro" id="IPR044943">
    <property type="entry name" value="NOS_dom_1"/>
</dbReference>
<organism evidence="17 18">
    <name type="scientific">Daphnia sinensis</name>
    <dbReference type="NCBI Taxonomy" id="1820382"/>
    <lineage>
        <taxon>Eukaryota</taxon>
        <taxon>Metazoa</taxon>
        <taxon>Ecdysozoa</taxon>
        <taxon>Arthropoda</taxon>
        <taxon>Crustacea</taxon>
        <taxon>Branchiopoda</taxon>
        <taxon>Diplostraca</taxon>
        <taxon>Cladocera</taxon>
        <taxon>Anomopoda</taxon>
        <taxon>Daphniidae</taxon>
        <taxon>Daphnia</taxon>
        <taxon>Daphnia similis group</taxon>
    </lineage>
</organism>
<comment type="function">
    <text evidence="12">Produces nitric oxide (NO) which is a messenger molecule with diverse functions.</text>
</comment>
<evidence type="ECO:0000256" key="10">
    <source>
        <dbReference type="ARBA" id="ARBA00023002"/>
    </source>
</evidence>
<dbReference type="InterPro" id="IPR008254">
    <property type="entry name" value="Flavodoxin/NO_synth"/>
</dbReference>
<dbReference type="Gene3D" id="3.40.50.80">
    <property type="entry name" value="Nucleotide-binding domain of ferredoxin-NADP reductase (FNR) module"/>
    <property type="match status" value="1"/>
</dbReference>
<dbReference type="GO" id="GO:0006809">
    <property type="term" value="P:nitric oxide biosynthetic process"/>
    <property type="evidence" value="ECO:0007669"/>
    <property type="project" value="InterPro"/>
</dbReference>
<dbReference type="PANTHER" id="PTHR43410">
    <property type="entry name" value="NITRIC OXIDE SYNTHASE OXYGENASE"/>
    <property type="match status" value="1"/>
</dbReference>
<dbReference type="Gene3D" id="1.20.990.10">
    <property type="entry name" value="NADPH-cytochrome p450 Reductase, Chain A, domain 3"/>
    <property type="match status" value="1"/>
</dbReference>
<evidence type="ECO:0000256" key="11">
    <source>
        <dbReference type="ARBA" id="ARBA00023004"/>
    </source>
</evidence>
<keyword evidence="7 12" id="KW-0274">FAD</keyword>
<evidence type="ECO:0000256" key="1">
    <source>
        <dbReference type="ARBA" id="ARBA00001970"/>
    </source>
</evidence>
<evidence type="ECO:0000313" key="17">
    <source>
        <dbReference type="EMBL" id="KAI9551535.1"/>
    </source>
</evidence>
<dbReference type="EMBL" id="WJBH02000010">
    <property type="protein sequence ID" value="KAI9551535.1"/>
    <property type="molecule type" value="Genomic_DNA"/>
</dbReference>
<dbReference type="GO" id="GO:0046872">
    <property type="term" value="F:metal ion binding"/>
    <property type="evidence" value="ECO:0007669"/>
    <property type="project" value="UniProtKB-KW"/>
</dbReference>
<dbReference type="GO" id="GO:0010181">
    <property type="term" value="F:FMN binding"/>
    <property type="evidence" value="ECO:0007669"/>
    <property type="project" value="InterPro"/>
</dbReference>
<dbReference type="Pfam" id="PF00175">
    <property type="entry name" value="NAD_binding_1"/>
    <property type="match status" value="1"/>
</dbReference>
<evidence type="ECO:0000256" key="3">
    <source>
        <dbReference type="ARBA" id="ARBA00022617"/>
    </source>
</evidence>
<dbReference type="FunFam" id="3.40.50.80:FF:000001">
    <property type="entry name" value="NADPH--cytochrome P450 reductase 1"/>
    <property type="match status" value="1"/>
</dbReference>
<evidence type="ECO:0000256" key="7">
    <source>
        <dbReference type="ARBA" id="ARBA00022827"/>
    </source>
</evidence>
<dbReference type="Pfam" id="PF00667">
    <property type="entry name" value="FAD_binding_1"/>
    <property type="match status" value="1"/>
</dbReference>
<dbReference type="InterPro" id="IPR044940">
    <property type="entry name" value="NOS_dom_2"/>
</dbReference>
<dbReference type="Gene3D" id="3.90.340.10">
    <property type="entry name" value="Nitric Oxide Synthase, Chain A, domain 1"/>
    <property type="match status" value="1"/>
</dbReference>